<dbReference type="InterPro" id="IPR050966">
    <property type="entry name" value="Glutamyl_endopeptidase"/>
</dbReference>
<dbReference type="PANTHER" id="PTHR15462:SF19">
    <property type="entry name" value="PEPTIDASE S1 DOMAIN-CONTAINING PROTEIN"/>
    <property type="match status" value="1"/>
</dbReference>
<keyword evidence="4" id="KW-0378">Hydrolase</keyword>
<dbReference type="Proteomes" id="UP001250214">
    <property type="component" value="Unassembled WGS sequence"/>
</dbReference>
<keyword evidence="1 3" id="KW-0732">Signal</keyword>
<keyword evidence="5" id="KW-1185">Reference proteome</keyword>
<feature type="signal peptide" evidence="3">
    <location>
        <begin position="1"/>
        <end position="32"/>
    </location>
</feature>
<sequence>MTVLRFSGLLRPIAGLALVPVLLLGPSTAAQATLAEDDDPEVVHHSVTVTDDADAAPDQRAVLDYWTPERMATATPVAALLDDVSGRLPLTPGPRSHTSAPHPATSGSAERWTGGGRVAETTGKVFMTMHGRDLSCSASVVSAENAATVISAGHCLKDGTGDWAERWVFVPGYAEGERPHGTFVARDLYVTGRWANDADDSADVGMAVLHPNDEDVAVADAVGAQNITFSSPEVRHVHAFGFPADGRFDGEHLYFCSGQTTPDTRSTSASGMACQMTRGSSGGPWLTDFDPETGRGSISSVISFKYADDPNTQYGPPLGTDVRRMHAQAELR</sequence>
<name>A0ABU2HCB8_9ACTN</name>
<feature type="region of interest" description="Disordered" evidence="2">
    <location>
        <begin position="85"/>
        <end position="115"/>
    </location>
</feature>
<reference evidence="5" key="1">
    <citation type="submission" date="2023-07" db="EMBL/GenBank/DDBJ databases">
        <title>Novel species in the genus Lipingzhangella isolated from Sambhar Salt Lake.</title>
        <authorList>
            <person name="Jiya N."/>
            <person name="Kajale S."/>
            <person name="Sharma A."/>
        </authorList>
    </citation>
    <scope>NUCLEOTIDE SEQUENCE [LARGE SCALE GENOMIC DNA]</scope>
    <source>
        <strain evidence="5">LS1_29</strain>
    </source>
</reference>
<proteinExistence type="predicted"/>
<evidence type="ECO:0000313" key="5">
    <source>
        <dbReference type="Proteomes" id="UP001250214"/>
    </source>
</evidence>
<evidence type="ECO:0000256" key="1">
    <source>
        <dbReference type="ARBA" id="ARBA00022729"/>
    </source>
</evidence>
<protein>
    <submittedName>
        <fullName evidence="4">Serine protease</fullName>
    </submittedName>
</protein>
<dbReference type="InterPro" id="IPR009003">
    <property type="entry name" value="Peptidase_S1_PA"/>
</dbReference>
<evidence type="ECO:0000313" key="4">
    <source>
        <dbReference type="EMBL" id="MDS1272499.1"/>
    </source>
</evidence>
<dbReference type="PROSITE" id="PS00134">
    <property type="entry name" value="TRYPSIN_HIS"/>
    <property type="match status" value="1"/>
</dbReference>
<accession>A0ABU2HCB8</accession>
<dbReference type="Gene3D" id="2.40.10.10">
    <property type="entry name" value="Trypsin-like serine proteases"/>
    <property type="match status" value="2"/>
</dbReference>
<gene>
    <name evidence="4" type="ORF">RIF23_19610</name>
</gene>
<evidence type="ECO:0000256" key="3">
    <source>
        <dbReference type="SAM" id="SignalP"/>
    </source>
</evidence>
<feature type="chain" id="PRO_5046667491" evidence="3">
    <location>
        <begin position="33"/>
        <end position="332"/>
    </location>
</feature>
<dbReference type="RefSeq" id="WP_310914083.1">
    <property type="nucleotide sequence ID" value="NZ_JAVLVT010000012.1"/>
</dbReference>
<dbReference type="InterPro" id="IPR043504">
    <property type="entry name" value="Peptidase_S1_PA_chymotrypsin"/>
</dbReference>
<keyword evidence="4" id="KW-0645">Protease</keyword>
<dbReference type="GO" id="GO:0006508">
    <property type="term" value="P:proteolysis"/>
    <property type="evidence" value="ECO:0007669"/>
    <property type="project" value="UniProtKB-KW"/>
</dbReference>
<dbReference type="PANTHER" id="PTHR15462">
    <property type="entry name" value="SERINE PROTEASE"/>
    <property type="match status" value="1"/>
</dbReference>
<dbReference type="SUPFAM" id="SSF50494">
    <property type="entry name" value="Trypsin-like serine proteases"/>
    <property type="match status" value="1"/>
</dbReference>
<dbReference type="EMBL" id="JAVLVT010000012">
    <property type="protein sequence ID" value="MDS1272499.1"/>
    <property type="molecule type" value="Genomic_DNA"/>
</dbReference>
<evidence type="ECO:0000256" key="2">
    <source>
        <dbReference type="SAM" id="MobiDB-lite"/>
    </source>
</evidence>
<organism evidence="4 5">
    <name type="scientific">Lipingzhangella rawalii</name>
    <dbReference type="NCBI Taxonomy" id="2055835"/>
    <lineage>
        <taxon>Bacteria</taxon>
        <taxon>Bacillati</taxon>
        <taxon>Actinomycetota</taxon>
        <taxon>Actinomycetes</taxon>
        <taxon>Streptosporangiales</taxon>
        <taxon>Nocardiopsidaceae</taxon>
        <taxon>Lipingzhangella</taxon>
    </lineage>
</organism>
<dbReference type="InterPro" id="IPR018114">
    <property type="entry name" value="TRYPSIN_HIS"/>
</dbReference>
<comment type="caution">
    <text evidence="4">The sequence shown here is derived from an EMBL/GenBank/DDBJ whole genome shotgun (WGS) entry which is preliminary data.</text>
</comment>
<dbReference type="GO" id="GO:0008233">
    <property type="term" value="F:peptidase activity"/>
    <property type="evidence" value="ECO:0007669"/>
    <property type="project" value="UniProtKB-KW"/>
</dbReference>